<reference evidence="1 2" key="1">
    <citation type="submission" date="2021-11" db="EMBL/GenBank/DDBJ databases">
        <title>Whole genome of Geoglobus acetivorans.</title>
        <authorList>
            <person name="Liu D."/>
        </authorList>
    </citation>
    <scope>NUCLEOTIDE SEQUENCE [LARGE SCALE GENOMIC DNA]</scope>
    <source>
        <strain evidence="1 2">SBH6</strain>
    </source>
</reference>
<dbReference type="RefSeq" id="WP_193806474.1">
    <property type="nucleotide sequence ID" value="NZ_CP087714.1"/>
</dbReference>
<keyword evidence="2" id="KW-1185">Reference proteome</keyword>
<dbReference type="GeneID" id="90448348"/>
<dbReference type="InterPro" id="IPR036280">
    <property type="entry name" value="Multihaem_cyt_sf"/>
</dbReference>
<sequence>MIKLLLAAMTIVTVGTIILPSTVSLFAGQHDWYTIDTEGNDVPCEKCHADVYEELKNNPYHENFTCAMCHRAIATGYASGNVNGETSTGSEWGAHAASTIGCLACHGGLKDTTVDSHAHVEISGELNKMGGSCSNTCHVDISGPPKAGGFGLTGESWDTGTYAAHRQFVLDAKNDSLMDSANEACIACHTHVAVRINWTHASSLELNVTLIMGKWTTENYNANGSVNTTVWGNAEGTGGIAYNGTTTTTWGTGGWP</sequence>
<accession>A0ABZ3H3E4</accession>
<gene>
    <name evidence="1" type="ORF">LPQ35_01645</name>
</gene>
<protein>
    <recommendedName>
        <fullName evidence="3">Multiheme cytochrome c</fullName>
    </recommendedName>
</protein>
<dbReference type="SUPFAM" id="SSF48695">
    <property type="entry name" value="Multiheme cytochromes"/>
    <property type="match status" value="1"/>
</dbReference>
<evidence type="ECO:0000313" key="1">
    <source>
        <dbReference type="EMBL" id="XAT64096.1"/>
    </source>
</evidence>
<dbReference type="EMBL" id="CP087714">
    <property type="protein sequence ID" value="XAT64096.1"/>
    <property type="molecule type" value="Genomic_DNA"/>
</dbReference>
<name>A0ABZ3H3E4_GEOAI</name>
<dbReference type="Proteomes" id="UP001492541">
    <property type="component" value="Chromosome"/>
</dbReference>
<proteinExistence type="predicted"/>
<dbReference type="Gene3D" id="1.10.1130.10">
    <property type="entry name" value="Flavocytochrome C3, Chain A"/>
    <property type="match status" value="1"/>
</dbReference>
<evidence type="ECO:0008006" key="3">
    <source>
        <dbReference type="Google" id="ProtNLM"/>
    </source>
</evidence>
<organism evidence="1 2">
    <name type="scientific">Geoglobus acetivorans</name>
    <dbReference type="NCBI Taxonomy" id="565033"/>
    <lineage>
        <taxon>Archaea</taxon>
        <taxon>Methanobacteriati</taxon>
        <taxon>Methanobacteriota</taxon>
        <taxon>Archaeoglobi</taxon>
        <taxon>Archaeoglobales</taxon>
        <taxon>Archaeoglobaceae</taxon>
        <taxon>Geoglobus</taxon>
    </lineage>
</organism>
<evidence type="ECO:0000313" key="2">
    <source>
        <dbReference type="Proteomes" id="UP001492541"/>
    </source>
</evidence>